<name>A0A1H2GZG4_9ACTN</name>
<dbReference type="AlphaFoldDB" id="A0A1H2GZG4"/>
<protein>
    <recommendedName>
        <fullName evidence="3">DUF4303 domain-containing protein</fullName>
    </recommendedName>
</protein>
<gene>
    <name evidence="1" type="ORF">SAMN04488548_134192</name>
</gene>
<dbReference type="EMBL" id="FNLM01000034">
    <property type="protein sequence ID" value="SDU24984.1"/>
    <property type="molecule type" value="Genomic_DNA"/>
</dbReference>
<accession>A0A1H2GZG4</accession>
<dbReference type="OrthoDB" id="4374924at2"/>
<organism evidence="1 2">
    <name type="scientific">Gordonia westfalica</name>
    <dbReference type="NCBI Taxonomy" id="158898"/>
    <lineage>
        <taxon>Bacteria</taxon>
        <taxon>Bacillati</taxon>
        <taxon>Actinomycetota</taxon>
        <taxon>Actinomycetes</taxon>
        <taxon>Mycobacteriales</taxon>
        <taxon>Gordoniaceae</taxon>
        <taxon>Gordonia</taxon>
    </lineage>
</organism>
<dbReference type="STRING" id="158898.SAMN04488548_134192"/>
<sequence length="377" mass="40963">MNAVDWGRLEGDLTEEIVSAVREVTTRSAGSAVYGAALTDVHARDMLFLWPAIRVATGVPDCAVADRGWDVDSWPVQVDWSGRGDKWAETLTASVGLGDYLWDSVTARFRESLVSASRRATRVLIRSGAVNEAFAVVVHDPDDPVAAMKNSLTVEQLATLFPELYRLAEIEDQLSRLSEPEQVEQLVEILVHADSREQHYLAHRLLVAAGSTAVSRVVAALGLLPSEAAASGGIDRVLDVLLAIGEVDDQAAERIVAFAEVPTTTAEVRARTVSVLSAGGQTCRAMNLLADLPDNLAGRAVSAPYVDGERRCRLDYAPIREVLAMRPELDEVMAAELTSDRIQDIRHEDLRTAADALDSPSRFIRRHASIVLLSSHL</sequence>
<evidence type="ECO:0008006" key="3">
    <source>
        <dbReference type="Google" id="ProtNLM"/>
    </source>
</evidence>
<evidence type="ECO:0000313" key="1">
    <source>
        <dbReference type="EMBL" id="SDU24984.1"/>
    </source>
</evidence>
<dbReference type="RefSeq" id="WP_074848774.1">
    <property type="nucleotide sequence ID" value="NZ_FNLM01000034.1"/>
</dbReference>
<dbReference type="Proteomes" id="UP000183180">
    <property type="component" value="Unassembled WGS sequence"/>
</dbReference>
<reference evidence="1 2" key="1">
    <citation type="submission" date="2016-10" db="EMBL/GenBank/DDBJ databases">
        <authorList>
            <person name="de Groot N.N."/>
        </authorList>
    </citation>
    <scope>NUCLEOTIDE SEQUENCE [LARGE SCALE GENOMIC DNA]</scope>
    <source>
        <strain evidence="1 2">DSM 44215</strain>
    </source>
</reference>
<proteinExistence type="predicted"/>
<evidence type="ECO:0000313" key="2">
    <source>
        <dbReference type="Proteomes" id="UP000183180"/>
    </source>
</evidence>